<evidence type="ECO:0000256" key="1">
    <source>
        <dbReference type="SAM" id="MobiDB-lite"/>
    </source>
</evidence>
<sequence>MPEPDSPETSSPPPPFSRMASFSGIEFVPKRAMQSFENLVALANYEERLREARKIVWRDRGEKPVELTDLWECMEHAGRGGIRAGTLAFAIRSGVNLILLLAKIKNVPKSYRLALIRQALFGPESWRFATMLGVFVSTYKLVLNSLPILLPEPKPPRAIPRHSRSRSSFRSENGVLSASADPFDDEDEEVDDLEAQERARNRSRNARLSTNAQAHQVWVRKKARRWYSIVAGVVAGTAGIMCEKKERRTGIAQQMFVRGLQGSYNAFSERRGISIPHGDVIVFALCCGQIVYAVLMRPETLPRSYTNWLLGAAKAPIESVRMNRDLVRNHTFSLADLDGVLKRADLTPQNRTVLLARRAAAAASPPSYGPFFGPCEAVHPWFDSCKPIPLERFLFVFKWSLPIYGALHFIPMLLFKRKVVWREPTRMLARAALGTLRSGTFFGLCVAIYQSYFCAKHSLYSALVRLRDGAGDTLLSRALARLPLDALVGKLSFWLGGVLLGLALFVEDTHRRGELAMYVLPKALESAWIILRGRGAVPQTGRYGDAMLTAAGMGMVMSIYQNDPEHLSSLVRRILYQFVGPN</sequence>
<dbReference type="InterPro" id="IPR026749">
    <property type="entry name" value="Tmem135"/>
</dbReference>
<name>A0A9P3G3L4_9APHY</name>
<feature type="compositionally biased region" description="Acidic residues" evidence="1">
    <location>
        <begin position="182"/>
        <end position="194"/>
    </location>
</feature>
<keyword evidence="4" id="KW-1185">Reference proteome</keyword>
<evidence type="ECO:0000313" key="4">
    <source>
        <dbReference type="Proteomes" id="UP000703269"/>
    </source>
</evidence>
<evidence type="ECO:0008006" key="5">
    <source>
        <dbReference type="Google" id="ProtNLM"/>
    </source>
</evidence>
<proteinExistence type="predicted"/>
<dbReference type="PANTHER" id="PTHR12459:SF6">
    <property type="entry name" value="GB|AAD46013.1"/>
    <property type="match status" value="1"/>
</dbReference>
<keyword evidence="2" id="KW-0472">Membrane</keyword>
<dbReference type="PANTHER" id="PTHR12459">
    <property type="entry name" value="TRANSMEMBRANE PROTEIN 135-RELATED"/>
    <property type="match status" value="1"/>
</dbReference>
<feature type="region of interest" description="Disordered" evidence="1">
    <location>
        <begin position="154"/>
        <end position="207"/>
    </location>
</feature>
<dbReference type="OrthoDB" id="291792at2759"/>
<dbReference type="Proteomes" id="UP000703269">
    <property type="component" value="Unassembled WGS sequence"/>
</dbReference>
<feature type="transmembrane region" description="Helical" evidence="2">
    <location>
        <begin position="427"/>
        <end position="449"/>
    </location>
</feature>
<organism evidence="3 4">
    <name type="scientific">Phanerochaete sordida</name>
    <dbReference type="NCBI Taxonomy" id="48140"/>
    <lineage>
        <taxon>Eukaryota</taxon>
        <taxon>Fungi</taxon>
        <taxon>Dikarya</taxon>
        <taxon>Basidiomycota</taxon>
        <taxon>Agaricomycotina</taxon>
        <taxon>Agaricomycetes</taxon>
        <taxon>Polyporales</taxon>
        <taxon>Phanerochaetaceae</taxon>
        <taxon>Phanerochaete</taxon>
    </lineage>
</organism>
<dbReference type="AlphaFoldDB" id="A0A9P3G3L4"/>
<protein>
    <recommendedName>
        <fullName evidence="5">Transmembrane protein 135 N-terminal domain-containing protein</fullName>
    </recommendedName>
</protein>
<gene>
    <name evidence="3" type="ORF">PsYK624_033430</name>
</gene>
<comment type="caution">
    <text evidence="3">The sequence shown here is derived from an EMBL/GenBank/DDBJ whole genome shotgun (WGS) entry which is preliminary data.</text>
</comment>
<reference evidence="3 4" key="1">
    <citation type="submission" date="2021-08" db="EMBL/GenBank/DDBJ databases">
        <title>Draft Genome Sequence of Phanerochaete sordida strain YK-624.</title>
        <authorList>
            <person name="Mori T."/>
            <person name="Dohra H."/>
            <person name="Suzuki T."/>
            <person name="Kawagishi H."/>
            <person name="Hirai H."/>
        </authorList>
    </citation>
    <scope>NUCLEOTIDE SEQUENCE [LARGE SCALE GENOMIC DNA]</scope>
    <source>
        <strain evidence="3 4">YK-624</strain>
    </source>
</reference>
<evidence type="ECO:0000313" key="3">
    <source>
        <dbReference type="EMBL" id="GJE87260.1"/>
    </source>
</evidence>
<feature type="transmembrane region" description="Helical" evidence="2">
    <location>
        <begin position="487"/>
        <end position="506"/>
    </location>
</feature>
<feature type="transmembrane region" description="Helical" evidence="2">
    <location>
        <begin position="393"/>
        <end position="415"/>
    </location>
</feature>
<accession>A0A9P3G3L4</accession>
<evidence type="ECO:0000256" key="2">
    <source>
        <dbReference type="SAM" id="Phobius"/>
    </source>
</evidence>
<dbReference type="EMBL" id="BPQB01000006">
    <property type="protein sequence ID" value="GJE87260.1"/>
    <property type="molecule type" value="Genomic_DNA"/>
</dbReference>
<keyword evidence="2" id="KW-0812">Transmembrane</keyword>
<keyword evidence="2" id="KW-1133">Transmembrane helix</keyword>